<evidence type="ECO:0000256" key="4">
    <source>
        <dbReference type="ARBA" id="ARBA00022692"/>
    </source>
</evidence>
<evidence type="ECO:0000256" key="5">
    <source>
        <dbReference type="ARBA" id="ARBA00022989"/>
    </source>
</evidence>
<accession>A0A4R3K647</accession>
<feature type="transmembrane region" description="Helical" evidence="7">
    <location>
        <begin position="97"/>
        <end position="117"/>
    </location>
</feature>
<dbReference type="RefSeq" id="WP_132381437.1">
    <property type="nucleotide sequence ID" value="NZ_DAIPCY010000034.1"/>
</dbReference>
<dbReference type="InterPro" id="IPR035906">
    <property type="entry name" value="MetI-like_sf"/>
</dbReference>
<dbReference type="CDD" id="cd06261">
    <property type="entry name" value="TM_PBP2"/>
    <property type="match status" value="1"/>
</dbReference>
<keyword evidence="6 7" id="KW-0472">Membrane</keyword>
<dbReference type="InterPro" id="IPR045621">
    <property type="entry name" value="BPD_transp_1_N"/>
</dbReference>
<dbReference type="SUPFAM" id="SSF161098">
    <property type="entry name" value="MetI-like"/>
    <property type="match status" value="1"/>
</dbReference>
<feature type="transmembrane region" description="Helical" evidence="7">
    <location>
        <begin position="229"/>
        <end position="251"/>
    </location>
</feature>
<dbReference type="PANTHER" id="PTHR30465">
    <property type="entry name" value="INNER MEMBRANE ABC TRANSPORTER"/>
    <property type="match status" value="1"/>
</dbReference>
<dbReference type="GO" id="GO:0055085">
    <property type="term" value="P:transmembrane transport"/>
    <property type="evidence" value="ECO:0007669"/>
    <property type="project" value="InterPro"/>
</dbReference>
<keyword evidence="4 7" id="KW-0812">Transmembrane</keyword>
<dbReference type="PANTHER" id="PTHR30465:SF74">
    <property type="entry name" value="OLIGOPEPTIDE TRANSPORT SYSTEM PERMEASE PROTEIN OPPB"/>
    <property type="match status" value="1"/>
</dbReference>
<keyword evidence="5 7" id="KW-1133">Transmembrane helix</keyword>
<evidence type="ECO:0000313" key="10">
    <source>
        <dbReference type="Proteomes" id="UP000295726"/>
    </source>
</evidence>
<comment type="similarity">
    <text evidence="7">Belongs to the binding-protein-dependent transport system permease family.</text>
</comment>
<organism evidence="9 10">
    <name type="scientific">Muricomes intestini</name>
    <dbReference type="NCBI Taxonomy" id="1796634"/>
    <lineage>
        <taxon>Bacteria</taxon>
        <taxon>Bacillati</taxon>
        <taxon>Bacillota</taxon>
        <taxon>Clostridia</taxon>
        <taxon>Lachnospirales</taxon>
        <taxon>Lachnospiraceae</taxon>
        <taxon>Muricomes</taxon>
    </lineage>
</organism>
<dbReference type="AlphaFoldDB" id="A0A4R3K647"/>
<dbReference type="Proteomes" id="UP000295726">
    <property type="component" value="Unassembled WGS sequence"/>
</dbReference>
<evidence type="ECO:0000256" key="7">
    <source>
        <dbReference type="RuleBase" id="RU363032"/>
    </source>
</evidence>
<dbReference type="OrthoDB" id="9806409at2"/>
<evidence type="ECO:0000256" key="2">
    <source>
        <dbReference type="ARBA" id="ARBA00022448"/>
    </source>
</evidence>
<dbReference type="InterPro" id="IPR000515">
    <property type="entry name" value="MetI-like"/>
</dbReference>
<keyword evidence="2 7" id="KW-0813">Transport</keyword>
<comment type="caution">
    <text evidence="9">The sequence shown here is derived from an EMBL/GenBank/DDBJ whole genome shotgun (WGS) entry which is preliminary data.</text>
</comment>
<protein>
    <submittedName>
        <fullName evidence="9">Oligopeptide transport system permease protein</fullName>
    </submittedName>
</protein>
<gene>
    <name evidence="9" type="ORF">EDD59_11295</name>
</gene>
<dbReference type="Gene3D" id="1.10.3720.10">
    <property type="entry name" value="MetI-like"/>
    <property type="match status" value="1"/>
</dbReference>
<evidence type="ECO:0000259" key="8">
    <source>
        <dbReference type="PROSITE" id="PS50928"/>
    </source>
</evidence>
<feature type="transmembrane region" description="Helical" evidence="7">
    <location>
        <begin position="9"/>
        <end position="27"/>
    </location>
</feature>
<dbReference type="Pfam" id="PF00528">
    <property type="entry name" value="BPD_transp_1"/>
    <property type="match status" value="1"/>
</dbReference>
<name>A0A4R3K647_9FIRM</name>
<dbReference type="Pfam" id="PF19300">
    <property type="entry name" value="BPD_transp_1_N"/>
    <property type="match status" value="1"/>
</dbReference>
<evidence type="ECO:0000313" key="9">
    <source>
        <dbReference type="EMBL" id="TCS78334.1"/>
    </source>
</evidence>
<reference evidence="9 10" key="1">
    <citation type="submission" date="2019-03" db="EMBL/GenBank/DDBJ databases">
        <title>Genomic Encyclopedia of Type Strains, Phase IV (KMG-IV): sequencing the most valuable type-strain genomes for metagenomic binning, comparative biology and taxonomic classification.</title>
        <authorList>
            <person name="Goeker M."/>
        </authorList>
    </citation>
    <scope>NUCLEOTIDE SEQUENCE [LARGE SCALE GENOMIC DNA]</scope>
    <source>
        <strain evidence="9 10">DSM 29489</strain>
    </source>
</reference>
<keyword evidence="10" id="KW-1185">Reference proteome</keyword>
<feature type="domain" description="ABC transmembrane type-1" evidence="8">
    <location>
        <begin position="93"/>
        <end position="294"/>
    </location>
</feature>
<evidence type="ECO:0000256" key="3">
    <source>
        <dbReference type="ARBA" id="ARBA00022475"/>
    </source>
</evidence>
<proteinExistence type="inferred from homology"/>
<dbReference type="PROSITE" id="PS50928">
    <property type="entry name" value="ABC_TM1"/>
    <property type="match status" value="1"/>
</dbReference>
<evidence type="ECO:0000256" key="6">
    <source>
        <dbReference type="ARBA" id="ARBA00023136"/>
    </source>
</evidence>
<feature type="transmembrane region" description="Helical" evidence="7">
    <location>
        <begin position="271"/>
        <end position="297"/>
    </location>
</feature>
<keyword evidence="3" id="KW-1003">Cell membrane</keyword>
<comment type="subcellular location">
    <subcellularLocation>
        <location evidence="1 7">Cell membrane</location>
        <topology evidence="1 7">Multi-pass membrane protein</topology>
    </subcellularLocation>
</comment>
<evidence type="ECO:0000256" key="1">
    <source>
        <dbReference type="ARBA" id="ARBA00004651"/>
    </source>
</evidence>
<sequence>MPKYIGKRILISVLSLFMLVTAGFFLTRMMPGSPFQSGNVSEDILKSIEKEYGLDRPVLKQYQVYLKNLLRGDLGVSLKKPDVTVVEVIIRAVPSTAILGLLAILTASVLGTVFGIWQASSKNKVVRGGIFFGAILGTGIPNFVIALLLILLFGVKLKLFPIAGLTDSRNYVLPVLSLAAYPTAVITRLVQNTFCREMEKDYVVMARAKGLGYRRTILTHVLKNAWIPVLNYLGPAAAFLLTGSFAVESIFTIPGLGREFVNSIGNRDYTLILGLTVFMGIVVIGINLLTDLLTAWLDPRVRRTFL</sequence>
<feature type="transmembrane region" description="Helical" evidence="7">
    <location>
        <begin position="171"/>
        <end position="190"/>
    </location>
</feature>
<feature type="transmembrane region" description="Helical" evidence="7">
    <location>
        <begin position="129"/>
        <end position="151"/>
    </location>
</feature>
<dbReference type="EMBL" id="SLZZ01000012">
    <property type="protein sequence ID" value="TCS78334.1"/>
    <property type="molecule type" value="Genomic_DNA"/>
</dbReference>
<dbReference type="GO" id="GO:0005886">
    <property type="term" value="C:plasma membrane"/>
    <property type="evidence" value="ECO:0007669"/>
    <property type="project" value="UniProtKB-SubCell"/>
</dbReference>